<feature type="coiled-coil region" evidence="1">
    <location>
        <begin position="121"/>
        <end position="169"/>
    </location>
</feature>
<evidence type="ECO:0000313" key="4">
    <source>
        <dbReference type="EMBL" id="QDI90611.1"/>
    </source>
</evidence>
<dbReference type="Pfam" id="PF13921">
    <property type="entry name" value="Myb_DNA-bind_6"/>
    <property type="match status" value="1"/>
</dbReference>
<dbReference type="PANTHER" id="PTHR41302">
    <property type="entry name" value="PRESPORE-SPECIFIC TRANSCRIPTIONAL REGULATOR RSFA-RELATED"/>
    <property type="match status" value="1"/>
</dbReference>
<gene>
    <name evidence="4" type="ORF">EPH95_04980</name>
</gene>
<keyword evidence="5" id="KW-1185">Reference proteome</keyword>
<proteinExistence type="predicted"/>
<name>A0A514LH58_9BACI</name>
<dbReference type="RefSeq" id="WP_142087860.1">
    <property type="nucleotide sequence ID" value="NZ_CP035485.1"/>
</dbReference>
<evidence type="ECO:0000256" key="2">
    <source>
        <dbReference type="SAM" id="MobiDB-lite"/>
    </source>
</evidence>
<organism evidence="4 5">
    <name type="scientific">Salicibibacter halophilus</name>
    <dbReference type="NCBI Taxonomy" id="2502791"/>
    <lineage>
        <taxon>Bacteria</taxon>
        <taxon>Bacillati</taxon>
        <taxon>Bacillota</taxon>
        <taxon>Bacilli</taxon>
        <taxon>Bacillales</taxon>
        <taxon>Bacillaceae</taxon>
        <taxon>Salicibibacter</taxon>
    </lineage>
</organism>
<keyword evidence="1" id="KW-0175">Coiled coil</keyword>
<dbReference type="NCBIfam" id="TIGR02894">
    <property type="entry name" value="DNA_bind_RsfA"/>
    <property type="match status" value="1"/>
</dbReference>
<dbReference type="PROSITE" id="PS50090">
    <property type="entry name" value="MYB_LIKE"/>
    <property type="match status" value="1"/>
</dbReference>
<sequence>MTALRQDAWSEEEDLMLADIVLKNIREGRTQLQAFEEVGKKLERTSAACGFRWNATIRKKYDEAVKIAKQQKKKHGNDKKIEAISAEDPSPAPSTPKHKQRQAETDQSLNLGDVITYLRKLEKEERDNSSLQESLAKEQEKTQALTFEKENLQQELERLRDDYKSFLSLLDRAREWKGEKET</sequence>
<accession>A0A514LH58</accession>
<dbReference type="EMBL" id="CP035485">
    <property type="protein sequence ID" value="QDI90611.1"/>
    <property type="molecule type" value="Genomic_DNA"/>
</dbReference>
<evidence type="ECO:0000259" key="3">
    <source>
        <dbReference type="PROSITE" id="PS50090"/>
    </source>
</evidence>
<dbReference type="AlphaFoldDB" id="A0A514LH58"/>
<dbReference type="InterPro" id="IPR014243">
    <property type="entry name" value="RsfA-like"/>
</dbReference>
<reference evidence="5" key="1">
    <citation type="submission" date="2019-01" db="EMBL/GenBank/DDBJ databases">
        <title>Genomic analysis of Salicibibacter sp. NKC3-5.</title>
        <authorList>
            <person name="Oh Y.J."/>
        </authorList>
    </citation>
    <scope>NUCLEOTIDE SEQUENCE [LARGE SCALE GENOMIC DNA]</scope>
    <source>
        <strain evidence="5">NKC3-5</strain>
    </source>
</reference>
<evidence type="ECO:0000256" key="1">
    <source>
        <dbReference type="SAM" id="Coils"/>
    </source>
</evidence>
<dbReference type="KEGG" id="sale:EPH95_04980"/>
<dbReference type="PANTHER" id="PTHR41302:SF2">
    <property type="entry name" value="PRESPORE SPECIFIC TRANSCRIPTIONAL ACTIVATOR RSFA"/>
    <property type="match status" value="1"/>
</dbReference>
<protein>
    <submittedName>
        <fullName evidence="4">RsfA family transcriptional regulator</fullName>
    </submittedName>
</protein>
<dbReference type="InterPro" id="IPR001005">
    <property type="entry name" value="SANT/Myb"/>
</dbReference>
<feature type="domain" description="Myb-like" evidence="3">
    <location>
        <begin position="1"/>
        <end position="57"/>
    </location>
</feature>
<feature type="region of interest" description="Disordered" evidence="2">
    <location>
        <begin position="68"/>
        <end position="111"/>
    </location>
</feature>
<evidence type="ECO:0000313" key="5">
    <source>
        <dbReference type="Proteomes" id="UP000319756"/>
    </source>
</evidence>
<dbReference type="OrthoDB" id="2845592at2"/>
<dbReference type="Proteomes" id="UP000319756">
    <property type="component" value="Chromosome"/>
</dbReference>